<dbReference type="AlphaFoldDB" id="A0A317SZN3"/>
<sequence>MSAPQTPETPPPPPEEVQDLLKEIANLLCPSHQHELTVPYITPGEVTGHSMMIACRHEGNITWQVGISANTLVEVIRLCKIHSTSGWLGHPSVITFETLSAWEGDQCDDILWLLRIGHLKEGWWENNPSRLSDERRGYGQEHYDAGSGASGSHSYVAYSGPIPDLSAAPPSDKGKDYDSGMIPE</sequence>
<feature type="region of interest" description="Disordered" evidence="1">
    <location>
        <begin position="134"/>
        <end position="184"/>
    </location>
</feature>
<reference evidence="2 3" key="1">
    <citation type="submission" date="2018-03" db="EMBL/GenBank/DDBJ databases">
        <title>Genomes of Pezizomycetes fungi and the evolution of truffles.</title>
        <authorList>
            <person name="Murat C."/>
            <person name="Payen T."/>
            <person name="Noel B."/>
            <person name="Kuo A."/>
            <person name="Martin F.M."/>
        </authorList>
    </citation>
    <scope>NUCLEOTIDE SEQUENCE [LARGE SCALE GENOMIC DNA]</scope>
    <source>
        <strain evidence="2">091103-1</strain>
    </source>
</reference>
<evidence type="ECO:0000313" key="3">
    <source>
        <dbReference type="Proteomes" id="UP000246991"/>
    </source>
</evidence>
<dbReference type="Proteomes" id="UP000246991">
    <property type="component" value="Unassembled WGS sequence"/>
</dbReference>
<protein>
    <submittedName>
        <fullName evidence="2">Uncharacterized protein</fullName>
    </submittedName>
</protein>
<organism evidence="2 3">
    <name type="scientific">Tuber magnatum</name>
    <name type="common">white Piedmont truffle</name>
    <dbReference type="NCBI Taxonomy" id="42249"/>
    <lineage>
        <taxon>Eukaryota</taxon>
        <taxon>Fungi</taxon>
        <taxon>Dikarya</taxon>
        <taxon>Ascomycota</taxon>
        <taxon>Pezizomycotina</taxon>
        <taxon>Pezizomycetes</taxon>
        <taxon>Pezizales</taxon>
        <taxon>Tuberaceae</taxon>
        <taxon>Tuber</taxon>
    </lineage>
</organism>
<dbReference type="OrthoDB" id="5418189at2759"/>
<gene>
    <name evidence="2" type="ORF">C7212DRAFT_361396</name>
</gene>
<evidence type="ECO:0000256" key="1">
    <source>
        <dbReference type="SAM" id="MobiDB-lite"/>
    </source>
</evidence>
<proteinExistence type="predicted"/>
<comment type="caution">
    <text evidence="2">The sequence shown here is derived from an EMBL/GenBank/DDBJ whole genome shotgun (WGS) entry which is preliminary data.</text>
</comment>
<accession>A0A317SZN3</accession>
<keyword evidence="3" id="KW-1185">Reference proteome</keyword>
<dbReference type="EMBL" id="PYWC01000005">
    <property type="protein sequence ID" value="PWW79908.1"/>
    <property type="molecule type" value="Genomic_DNA"/>
</dbReference>
<evidence type="ECO:0000313" key="2">
    <source>
        <dbReference type="EMBL" id="PWW79908.1"/>
    </source>
</evidence>
<feature type="compositionally biased region" description="Basic and acidic residues" evidence="1">
    <location>
        <begin position="134"/>
        <end position="144"/>
    </location>
</feature>
<name>A0A317SZN3_9PEZI</name>